<organism evidence="1 2">
    <name type="scientific">Daphnia magna</name>
    <dbReference type="NCBI Taxonomy" id="35525"/>
    <lineage>
        <taxon>Eukaryota</taxon>
        <taxon>Metazoa</taxon>
        <taxon>Ecdysozoa</taxon>
        <taxon>Arthropoda</taxon>
        <taxon>Crustacea</taxon>
        <taxon>Branchiopoda</taxon>
        <taxon>Diplostraca</taxon>
        <taxon>Cladocera</taxon>
        <taxon>Anomopoda</taxon>
        <taxon>Daphniidae</taxon>
        <taxon>Daphnia</taxon>
    </lineage>
</organism>
<sequence>MDGWQPHSLFFGNATGNIVSALQCTPKTNGDQKLRTFTPCYWAGGIVNFNEKPHAYRNNTCLPVKASIVIPQHDLADAFRYQDVNFFEYQHQTNPAYTP</sequence>
<name>A0ABQ9Z3K0_9CRUS</name>
<protein>
    <submittedName>
        <fullName evidence="1">Uncharacterized protein</fullName>
    </submittedName>
</protein>
<dbReference type="EMBL" id="JAOYFB010000002">
    <property type="protein sequence ID" value="KAK4007015.1"/>
    <property type="molecule type" value="Genomic_DNA"/>
</dbReference>
<evidence type="ECO:0000313" key="1">
    <source>
        <dbReference type="EMBL" id="KAK4007015.1"/>
    </source>
</evidence>
<comment type="caution">
    <text evidence="1">The sequence shown here is derived from an EMBL/GenBank/DDBJ whole genome shotgun (WGS) entry which is preliminary data.</text>
</comment>
<dbReference type="Proteomes" id="UP001234178">
    <property type="component" value="Unassembled WGS sequence"/>
</dbReference>
<reference evidence="1 2" key="1">
    <citation type="journal article" date="2023" name="Nucleic Acids Res.">
        <title>The hologenome of Daphnia magna reveals possible DNA methylation and microbiome-mediated evolution of the host genome.</title>
        <authorList>
            <person name="Chaturvedi A."/>
            <person name="Li X."/>
            <person name="Dhandapani V."/>
            <person name="Marshall H."/>
            <person name="Kissane S."/>
            <person name="Cuenca-Cambronero M."/>
            <person name="Asole G."/>
            <person name="Calvet F."/>
            <person name="Ruiz-Romero M."/>
            <person name="Marangio P."/>
            <person name="Guigo R."/>
            <person name="Rago D."/>
            <person name="Mirbahai L."/>
            <person name="Eastwood N."/>
            <person name="Colbourne J.K."/>
            <person name="Zhou J."/>
            <person name="Mallon E."/>
            <person name="Orsini L."/>
        </authorList>
    </citation>
    <scope>NUCLEOTIDE SEQUENCE [LARGE SCALE GENOMIC DNA]</scope>
    <source>
        <strain evidence="1">LRV0_1</strain>
    </source>
</reference>
<accession>A0ABQ9Z3K0</accession>
<proteinExistence type="predicted"/>
<evidence type="ECO:0000313" key="2">
    <source>
        <dbReference type="Proteomes" id="UP001234178"/>
    </source>
</evidence>
<gene>
    <name evidence="1" type="ORF">OUZ56_012169</name>
</gene>
<keyword evidence="2" id="KW-1185">Reference proteome</keyword>